<gene>
    <name evidence="1" type="ORF">BG258_23550</name>
</gene>
<dbReference type="AlphaFoldDB" id="A0A1E4QYI0"/>
<reference evidence="1 2" key="1">
    <citation type="submission" date="2016-09" db="EMBL/GenBank/DDBJ databases">
        <title>Draft genome sequence of the soil isolate, Lysinibacillus fusiformis M5, a potential hypoxanthine producer.</title>
        <authorList>
            <person name="Gallegos-Monterrosa R."/>
            <person name="Maroti G."/>
            <person name="Balint B."/>
            <person name="Kovacs A.T."/>
        </authorList>
    </citation>
    <scope>NUCLEOTIDE SEQUENCE [LARGE SCALE GENOMIC DNA]</scope>
    <source>
        <strain evidence="1 2">M5</strain>
    </source>
</reference>
<name>A0A1E4QYI0_9BACI</name>
<dbReference type="EMBL" id="MECQ01000008">
    <property type="protein sequence ID" value="ODV53280.1"/>
    <property type="molecule type" value="Genomic_DNA"/>
</dbReference>
<dbReference type="Proteomes" id="UP000094784">
    <property type="component" value="Unassembled WGS sequence"/>
</dbReference>
<comment type="caution">
    <text evidence="1">The sequence shown here is derived from an EMBL/GenBank/DDBJ whole genome shotgun (WGS) entry which is preliminary data.</text>
</comment>
<sequence length="115" mass="13534">MTIQFTPEELLDIKENHYWGEENLERFKVFLEMYSEDIPNGWLLNDLASAIAIFDSADQAFWYMHEGKDYSEIAEMLVSYDLSQISKAHKTLAEYIVSKHKQYFDIRSGYVFFAG</sequence>
<accession>A0A1E4QYI0</accession>
<proteinExistence type="predicted"/>
<evidence type="ECO:0000313" key="2">
    <source>
        <dbReference type="Proteomes" id="UP000094784"/>
    </source>
</evidence>
<organism evidence="1 2">
    <name type="scientific">Lysinibacillus fusiformis</name>
    <dbReference type="NCBI Taxonomy" id="28031"/>
    <lineage>
        <taxon>Bacteria</taxon>
        <taxon>Bacillati</taxon>
        <taxon>Bacillota</taxon>
        <taxon>Bacilli</taxon>
        <taxon>Bacillales</taxon>
        <taxon>Bacillaceae</taxon>
        <taxon>Lysinibacillus</taxon>
    </lineage>
</organism>
<protein>
    <submittedName>
        <fullName evidence="1">Uncharacterized protein</fullName>
    </submittedName>
</protein>
<evidence type="ECO:0000313" key="1">
    <source>
        <dbReference type="EMBL" id="ODV53280.1"/>
    </source>
</evidence>
<dbReference type="RefSeq" id="WP_069483522.1">
    <property type="nucleotide sequence ID" value="NZ_KV766183.1"/>
</dbReference>